<evidence type="ECO:0000259" key="5">
    <source>
        <dbReference type="Pfam" id="PF25917"/>
    </source>
</evidence>
<feature type="domain" description="Multidrug resistance protein MdtA-like barrel-sandwich hybrid" evidence="5">
    <location>
        <begin position="57"/>
        <end position="199"/>
    </location>
</feature>
<dbReference type="PANTHER" id="PTHR30158:SF3">
    <property type="entry name" value="MULTIDRUG EFFLUX PUMP SUBUNIT ACRA-RELATED"/>
    <property type="match status" value="1"/>
</dbReference>
<comment type="caution">
    <text evidence="8">The sequence shown here is derived from an EMBL/GenBank/DDBJ whole genome shotgun (WGS) entry which is preliminary data.</text>
</comment>
<dbReference type="InterPro" id="IPR006143">
    <property type="entry name" value="RND_pump_MFP"/>
</dbReference>
<dbReference type="InterPro" id="IPR058625">
    <property type="entry name" value="MdtA-like_BSH"/>
</dbReference>
<feature type="domain" description="Multidrug resistance protein MdtA-like alpha-helical hairpin" evidence="4">
    <location>
        <begin position="97"/>
        <end position="165"/>
    </location>
</feature>
<dbReference type="InterPro" id="IPR058626">
    <property type="entry name" value="MdtA-like_b-barrel"/>
</dbReference>
<comment type="similarity">
    <text evidence="2">Belongs to the membrane fusion protein (MFP) (TC 8.A.1) family.</text>
</comment>
<dbReference type="Gene3D" id="2.40.50.100">
    <property type="match status" value="1"/>
</dbReference>
<dbReference type="Pfam" id="PF25917">
    <property type="entry name" value="BSH_RND"/>
    <property type="match status" value="1"/>
</dbReference>
<feature type="compositionally biased region" description="Gly residues" evidence="3">
    <location>
        <begin position="382"/>
        <end position="397"/>
    </location>
</feature>
<feature type="region of interest" description="Disordered" evidence="3">
    <location>
        <begin position="1"/>
        <end position="32"/>
    </location>
</feature>
<dbReference type="Gene3D" id="2.40.420.20">
    <property type="match status" value="1"/>
</dbReference>
<proteinExistence type="inferred from homology"/>
<evidence type="ECO:0000313" key="9">
    <source>
        <dbReference type="Proteomes" id="UP000759103"/>
    </source>
</evidence>
<protein>
    <submittedName>
        <fullName evidence="8">Efflux RND transporter periplasmic adaptor subunit</fullName>
    </submittedName>
</protein>
<evidence type="ECO:0000256" key="2">
    <source>
        <dbReference type="ARBA" id="ARBA00009477"/>
    </source>
</evidence>
<dbReference type="Pfam" id="PF25876">
    <property type="entry name" value="HH_MFP_RND"/>
    <property type="match status" value="1"/>
</dbReference>
<evidence type="ECO:0000313" key="8">
    <source>
        <dbReference type="EMBL" id="MBW6530151.1"/>
    </source>
</evidence>
<dbReference type="PANTHER" id="PTHR30158">
    <property type="entry name" value="ACRA/E-RELATED COMPONENT OF DRUG EFFLUX TRANSPORTER"/>
    <property type="match status" value="1"/>
</dbReference>
<keyword evidence="9" id="KW-1185">Reference proteome</keyword>
<evidence type="ECO:0000259" key="4">
    <source>
        <dbReference type="Pfam" id="PF25876"/>
    </source>
</evidence>
<feature type="domain" description="Multidrug resistance protein MdtA-like C-terminal permuted SH3" evidence="7">
    <location>
        <begin position="296"/>
        <end position="356"/>
    </location>
</feature>
<comment type="subcellular location">
    <subcellularLocation>
        <location evidence="1">Cell envelope</location>
    </subcellularLocation>
</comment>
<dbReference type="NCBIfam" id="TIGR01730">
    <property type="entry name" value="RND_mfp"/>
    <property type="match status" value="1"/>
</dbReference>
<accession>A0ABS7BKM1</accession>
<sequence length="404" mass="42061">MVPLAACSGGGNEQGAAKGGAEQQGQAAPPQVGVVTVQPESVTLTTVLPGRTSAYETSEVRPQVNGLVTARLFTEGDQVKKGQALYRVDPQPYQAQVANARAALARARAAIASSAALQRRYGELVKINAIARQDFENAVTSAEQARADVAAQQAALRTAQIDLARTTIRAPISGRIGRSIVTTGALVSSGQTNALTTIQRLDPIYVDVSQSSADLLRLRQQIAAGDLSRGGRAARVQLRLEDGSVYPIEGKLQFADVSVDPNTGTQTIRALFPNPRGLLLPGMYVRAELVEGTQANALLVPQRAVTRDEKGNPSVLVVGPDGKLQPRALTAPRTIGENWLVTSGLKAGDKVVVEGAMMLRPGMPVKAVPYNPNAAQAAPGQGAPGQGAPGQQGGGQQGQQAQGK</sequence>
<dbReference type="Pfam" id="PF25944">
    <property type="entry name" value="Beta-barrel_RND"/>
    <property type="match status" value="1"/>
</dbReference>
<dbReference type="Gene3D" id="2.40.30.170">
    <property type="match status" value="1"/>
</dbReference>
<organism evidence="8 9">
    <name type="scientific">Sphingomonas citri</name>
    <dbReference type="NCBI Taxonomy" id="2862499"/>
    <lineage>
        <taxon>Bacteria</taxon>
        <taxon>Pseudomonadati</taxon>
        <taxon>Pseudomonadota</taxon>
        <taxon>Alphaproteobacteria</taxon>
        <taxon>Sphingomonadales</taxon>
        <taxon>Sphingomonadaceae</taxon>
        <taxon>Sphingomonas</taxon>
    </lineage>
</organism>
<dbReference type="InterPro" id="IPR058624">
    <property type="entry name" value="MdtA-like_HH"/>
</dbReference>
<name>A0ABS7BKM1_9SPHN</name>
<evidence type="ECO:0000259" key="7">
    <source>
        <dbReference type="Pfam" id="PF25967"/>
    </source>
</evidence>
<dbReference type="Proteomes" id="UP000759103">
    <property type="component" value="Unassembled WGS sequence"/>
</dbReference>
<dbReference type="Gene3D" id="1.10.287.470">
    <property type="entry name" value="Helix hairpin bin"/>
    <property type="match status" value="1"/>
</dbReference>
<feature type="compositionally biased region" description="Low complexity" evidence="3">
    <location>
        <begin position="14"/>
        <end position="32"/>
    </location>
</feature>
<dbReference type="EMBL" id="JAHXZN010000001">
    <property type="protein sequence ID" value="MBW6530151.1"/>
    <property type="molecule type" value="Genomic_DNA"/>
</dbReference>
<dbReference type="Pfam" id="PF25967">
    <property type="entry name" value="RND-MFP_C"/>
    <property type="match status" value="1"/>
</dbReference>
<gene>
    <name evidence="8" type="ORF">KZ820_05330</name>
</gene>
<evidence type="ECO:0000259" key="6">
    <source>
        <dbReference type="Pfam" id="PF25944"/>
    </source>
</evidence>
<dbReference type="InterPro" id="IPR058627">
    <property type="entry name" value="MdtA-like_C"/>
</dbReference>
<reference evidence="8 9" key="1">
    <citation type="submission" date="2021-07" db="EMBL/GenBank/DDBJ databases">
        <title>Sphingomonas sp.</title>
        <authorList>
            <person name="Feng G."/>
            <person name="Li J."/>
            <person name="Pan M."/>
        </authorList>
    </citation>
    <scope>NUCLEOTIDE SEQUENCE [LARGE SCALE GENOMIC DNA]</scope>
    <source>
        <strain evidence="8 9">RRHST34</strain>
    </source>
</reference>
<feature type="region of interest" description="Disordered" evidence="3">
    <location>
        <begin position="368"/>
        <end position="404"/>
    </location>
</feature>
<evidence type="ECO:0000256" key="3">
    <source>
        <dbReference type="SAM" id="MobiDB-lite"/>
    </source>
</evidence>
<feature type="domain" description="Multidrug resistance protein MdtA-like beta-barrel" evidence="6">
    <location>
        <begin position="203"/>
        <end position="292"/>
    </location>
</feature>
<dbReference type="SUPFAM" id="SSF111369">
    <property type="entry name" value="HlyD-like secretion proteins"/>
    <property type="match status" value="1"/>
</dbReference>
<evidence type="ECO:0000256" key="1">
    <source>
        <dbReference type="ARBA" id="ARBA00004196"/>
    </source>
</evidence>